<evidence type="ECO:0000313" key="1">
    <source>
        <dbReference type="EMBL" id="CAD8895215.1"/>
    </source>
</evidence>
<name>A0A7S1FWK5_9STRA</name>
<protein>
    <submittedName>
        <fullName evidence="1">Uncharacterized protein</fullName>
    </submittedName>
</protein>
<accession>A0A7S1FWK5</accession>
<dbReference type="AlphaFoldDB" id="A0A7S1FWK5"/>
<proteinExistence type="predicted"/>
<organism evidence="1">
    <name type="scientific">Corethron hystrix</name>
    <dbReference type="NCBI Taxonomy" id="216773"/>
    <lineage>
        <taxon>Eukaryota</taxon>
        <taxon>Sar</taxon>
        <taxon>Stramenopiles</taxon>
        <taxon>Ochrophyta</taxon>
        <taxon>Bacillariophyta</taxon>
        <taxon>Coscinodiscophyceae</taxon>
        <taxon>Corethrophycidae</taxon>
        <taxon>Corethrales</taxon>
        <taxon>Corethraceae</taxon>
        <taxon>Corethron</taxon>
    </lineage>
</organism>
<reference evidence="1" key="1">
    <citation type="submission" date="2021-01" db="EMBL/GenBank/DDBJ databases">
        <authorList>
            <person name="Corre E."/>
            <person name="Pelletier E."/>
            <person name="Niang G."/>
            <person name="Scheremetjew M."/>
            <person name="Finn R."/>
            <person name="Kale V."/>
            <person name="Holt S."/>
            <person name="Cochrane G."/>
            <person name="Meng A."/>
            <person name="Brown T."/>
            <person name="Cohen L."/>
        </authorList>
    </citation>
    <scope>NUCLEOTIDE SEQUENCE</scope>
    <source>
        <strain evidence="1">308</strain>
    </source>
</reference>
<sequence>MSTLANATCSYGGGLNGLSNAHGSNHAGILDRDFFYNLWKTGATVALVNIAERDDFDTNASAEENGSLYEHHLGTIVRTESCRGGERFLLSKGSLNFRAFRSGEVPRAQLRTVPMLCEPLLRETRLVSASSPGSRTQMVRWLGEAGWGLPDHLARYATTFFDVVRVRPHEVTCVAASSNAMAGNDLRGIMSDNDLEWWISSPGRGEPYGAERLPFKTGLGREYLEFSMSTSQVPRRVSAVGVKIPPLPQGPLSVRRFHLEYLESVGYASAAEVGRSKNILSWRRHPAEFSSVDVAEMQEFAILPPIDAIRIRLVCTMSARGQLFWGSTIDVHGKFQDNLAVPFIERNVGSWDPQLGSSVGLFQVMFR</sequence>
<dbReference type="EMBL" id="HBFR01030881">
    <property type="protein sequence ID" value="CAD8895215.1"/>
    <property type="molecule type" value="Transcribed_RNA"/>
</dbReference>
<gene>
    <name evidence="1" type="ORF">CHYS00102_LOCUS22429</name>
</gene>